<dbReference type="PANTHER" id="PTHR10900">
    <property type="entry name" value="PERIOSTIN-RELATED"/>
    <property type="match status" value="1"/>
</dbReference>
<keyword evidence="4" id="KW-1185">Reference proteome</keyword>
<evidence type="ECO:0000259" key="2">
    <source>
        <dbReference type="PROSITE" id="PS50213"/>
    </source>
</evidence>
<dbReference type="SMART" id="SM00554">
    <property type="entry name" value="FAS1"/>
    <property type="match status" value="2"/>
</dbReference>
<dbReference type="AlphaFoldDB" id="A0A931MCU8"/>
<reference evidence="3" key="1">
    <citation type="submission" date="2020-11" db="EMBL/GenBank/DDBJ databases">
        <title>Bacterial whole genome sequence for Panacibacter sp. DH6.</title>
        <authorList>
            <person name="Le V."/>
            <person name="Ko S."/>
            <person name="Ahn C.-Y."/>
            <person name="Oh H.-M."/>
        </authorList>
    </citation>
    <scope>NUCLEOTIDE SEQUENCE</scope>
    <source>
        <strain evidence="3">DH6</strain>
    </source>
</reference>
<feature type="signal peptide" evidence="1">
    <location>
        <begin position="1"/>
        <end position="20"/>
    </location>
</feature>
<dbReference type="Pfam" id="PF02469">
    <property type="entry name" value="Fasciclin"/>
    <property type="match status" value="2"/>
</dbReference>
<organism evidence="3 4">
    <name type="scientific">Panacibacter microcysteis</name>
    <dbReference type="NCBI Taxonomy" id="2793269"/>
    <lineage>
        <taxon>Bacteria</taxon>
        <taxon>Pseudomonadati</taxon>
        <taxon>Bacteroidota</taxon>
        <taxon>Chitinophagia</taxon>
        <taxon>Chitinophagales</taxon>
        <taxon>Chitinophagaceae</taxon>
        <taxon>Panacibacter</taxon>
    </lineage>
</organism>
<feature type="domain" description="FAS1" evidence="2">
    <location>
        <begin position="219"/>
        <end position="365"/>
    </location>
</feature>
<evidence type="ECO:0000313" key="4">
    <source>
        <dbReference type="Proteomes" id="UP000628448"/>
    </source>
</evidence>
<feature type="chain" id="PRO_5037344317" evidence="1">
    <location>
        <begin position="21"/>
        <end position="367"/>
    </location>
</feature>
<dbReference type="RefSeq" id="WP_196992288.1">
    <property type="nucleotide sequence ID" value="NZ_JADWYR010000002.1"/>
</dbReference>
<dbReference type="EMBL" id="JADWYR010000002">
    <property type="protein sequence ID" value="MBG9378247.1"/>
    <property type="molecule type" value="Genomic_DNA"/>
</dbReference>
<feature type="domain" description="FAS1" evidence="2">
    <location>
        <begin position="76"/>
        <end position="215"/>
    </location>
</feature>
<name>A0A931MCU8_9BACT</name>
<keyword evidence="1" id="KW-0732">Signal</keyword>
<protein>
    <submittedName>
        <fullName evidence="3">Fasciclin domain-containing protein</fullName>
    </submittedName>
</protein>
<dbReference type="InterPro" id="IPR050904">
    <property type="entry name" value="Adhesion/Biosynth-related"/>
</dbReference>
<evidence type="ECO:0000313" key="3">
    <source>
        <dbReference type="EMBL" id="MBG9378247.1"/>
    </source>
</evidence>
<accession>A0A931MCU8</accession>
<dbReference type="SUPFAM" id="SSF82153">
    <property type="entry name" value="FAS1 domain"/>
    <property type="match status" value="2"/>
</dbReference>
<dbReference type="Proteomes" id="UP000628448">
    <property type="component" value="Unassembled WGS sequence"/>
</dbReference>
<evidence type="ECO:0000256" key="1">
    <source>
        <dbReference type="SAM" id="SignalP"/>
    </source>
</evidence>
<comment type="caution">
    <text evidence="3">The sequence shown here is derived from an EMBL/GenBank/DDBJ whole genome shotgun (WGS) entry which is preliminary data.</text>
</comment>
<gene>
    <name evidence="3" type="ORF">I5907_18555</name>
</gene>
<dbReference type="PROSITE" id="PS50213">
    <property type="entry name" value="FAS1"/>
    <property type="match status" value="2"/>
</dbReference>
<dbReference type="Gene3D" id="2.30.180.10">
    <property type="entry name" value="FAS1 domain"/>
    <property type="match status" value="2"/>
</dbReference>
<proteinExistence type="predicted"/>
<dbReference type="PROSITE" id="PS51257">
    <property type="entry name" value="PROKAR_LIPOPROTEIN"/>
    <property type="match status" value="1"/>
</dbReference>
<dbReference type="GO" id="GO:0005615">
    <property type="term" value="C:extracellular space"/>
    <property type="evidence" value="ECO:0007669"/>
    <property type="project" value="TreeGrafter"/>
</dbReference>
<dbReference type="InterPro" id="IPR000782">
    <property type="entry name" value="FAS1_domain"/>
</dbReference>
<dbReference type="PANTHER" id="PTHR10900:SF77">
    <property type="entry name" value="FI19380P1"/>
    <property type="match status" value="1"/>
</dbReference>
<dbReference type="InterPro" id="IPR036378">
    <property type="entry name" value="FAS1_dom_sf"/>
</dbReference>
<sequence length="367" mass="38562">MKSRHLSAIALVLSGTLLFASCKKTSDVTAPENPDRAKNKEKLHSVLSSNSLGAQAPGAWWWADEYSDAVTASTARGGGMKDTALLTSFTFLDSALKFTGLDDVLADPSLQYTVFAPSDKAFMNAGFATIDDLTALGVDALTNILLYHVTSGKIFSTDIAVASNTPVTSLQGATLFVTKRENALPNRKVNVNGCGVYIADIDLGNGVMHDINRVLLPPSGTVVDAAIANPDLSYLVAAVLRASQGSTDVLGVLSGEGPFTLFAPNNAAFMAAGFATIDDINAADPDALAAILTYHVIAGRAFACDVRKGDMPTMLSGGTTLIDVDEAQPDRYLLIKGNSNSSGSYIYKRNLVSTNGVVHLIDQVLLP</sequence>